<dbReference type="InterPro" id="IPR013919">
    <property type="entry name" value="Pex16"/>
</dbReference>
<dbReference type="EMBL" id="JACEEZ010021503">
    <property type="protein sequence ID" value="KAG0713428.1"/>
    <property type="molecule type" value="Genomic_DNA"/>
</dbReference>
<comment type="subcellular location">
    <subcellularLocation>
        <location evidence="3">Peroxisome membrane</location>
    </subcellularLocation>
</comment>
<evidence type="ECO:0000256" key="3">
    <source>
        <dbReference type="RuleBase" id="RU365003"/>
    </source>
</evidence>
<comment type="caution">
    <text evidence="4">The sequence shown here is derived from an EMBL/GenBank/DDBJ whole genome shotgun (WGS) entry which is preliminary data.</text>
</comment>
<dbReference type="PANTHER" id="PTHR13299:SF0">
    <property type="entry name" value="PEROXISOMAL MEMBRANE PROTEIN PEX16"/>
    <property type="match status" value="1"/>
</dbReference>
<proteinExistence type="inferred from homology"/>
<dbReference type="Pfam" id="PF08610">
    <property type="entry name" value="Pex16"/>
    <property type="match status" value="1"/>
</dbReference>
<dbReference type="Proteomes" id="UP000770661">
    <property type="component" value="Unassembled WGS sequence"/>
</dbReference>
<gene>
    <name evidence="4" type="primary">Pex16</name>
    <name evidence="4" type="ORF">GWK47_016253</name>
</gene>
<organism evidence="4 5">
    <name type="scientific">Chionoecetes opilio</name>
    <name type="common">Atlantic snow crab</name>
    <name type="synonym">Cancer opilio</name>
    <dbReference type="NCBI Taxonomy" id="41210"/>
    <lineage>
        <taxon>Eukaryota</taxon>
        <taxon>Metazoa</taxon>
        <taxon>Ecdysozoa</taxon>
        <taxon>Arthropoda</taxon>
        <taxon>Crustacea</taxon>
        <taxon>Multicrustacea</taxon>
        <taxon>Malacostraca</taxon>
        <taxon>Eumalacostraca</taxon>
        <taxon>Eucarida</taxon>
        <taxon>Decapoda</taxon>
        <taxon>Pleocyemata</taxon>
        <taxon>Brachyura</taxon>
        <taxon>Eubrachyura</taxon>
        <taxon>Majoidea</taxon>
        <taxon>Majidae</taxon>
        <taxon>Chionoecetes</taxon>
    </lineage>
</organism>
<evidence type="ECO:0000256" key="2">
    <source>
        <dbReference type="ARBA" id="ARBA00018577"/>
    </source>
</evidence>
<evidence type="ECO:0000256" key="1">
    <source>
        <dbReference type="ARBA" id="ARBA00009505"/>
    </source>
</evidence>
<dbReference type="AlphaFoldDB" id="A0A8J4XSM4"/>
<keyword evidence="3" id="KW-0576">Peroxisome</keyword>
<dbReference type="PANTHER" id="PTHR13299">
    <property type="entry name" value="PEROXISOMAL MEMBRANE PROTEIN PEX16"/>
    <property type="match status" value="1"/>
</dbReference>
<reference evidence="4" key="1">
    <citation type="submission" date="2020-07" db="EMBL/GenBank/DDBJ databases">
        <title>The High-quality genome of the commercially important snow crab, Chionoecetes opilio.</title>
        <authorList>
            <person name="Jeong J.-H."/>
            <person name="Ryu S."/>
        </authorList>
    </citation>
    <scope>NUCLEOTIDE SEQUENCE</scope>
    <source>
        <strain evidence="4">MADBK_172401_WGS</strain>
        <tissue evidence="4">Digestive gland</tissue>
    </source>
</reference>
<comment type="similarity">
    <text evidence="1 3">Belongs to the peroxin-16 family.</text>
</comment>
<evidence type="ECO:0000313" key="4">
    <source>
        <dbReference type="EMBL" id="KAG0713428.1"/>
    </source>
</evidence>
<keyword evidence="5" id="KW-1185">Reference proteome</keyword>
<dbReference type="OrthoDB" id="2021143at2759"/>
<accession>A0A8J4XSM4</accession>
<name>A0A8J4XSM4_CHIOP</name>
<evidence type="ECO:0000313" key="5">
    <source>
        <dbReference type="Proteomes" id="UP000770661"/>
    </source>
</evidence>
<keyword evidence="3" id="KW-0962">Peroxisome biogenesis</keyword>
<protein>
    <recommendedName>
        <fullName evidence="2 3">Peroxisomal membrane protein PEX16</fullName>
    </recommendedName>
</protein>
<dbReference type="GO" id="GO:0005778">
    <property type="term" value="C:peroxisomal membrane"/>
    <property type="evidence" value="ECO:0007669"/>
    <property type="project" value="UniProtKB-SubCell"/>
</dbReference>
<sequence>MILTALECVEVLAEVSASQIWGEMGRWAVVAAIQLTKCIGRFMLLLCEKGSCVVSSPPIKPLDRRTAVKARQQRAMVASGPQWPVTNSTSNNSINGHLNQCPLNQYQLNHCELNQFSTLSSQPEGLVEKVTG</sequence>
<dbReference type="GO" id="GO:0007031">
    <property type="term" value="P:peroxisome organization"/>
    <property type="evidence" value="ECO:0007669"/>
    <property type="project" value="UniProtKB-KW"/>
</dbReference>